<comment type="caution">
    <text evidence="1">The sequence shown here is derived from an EMBL/GenBank/DDBJ whole genome shotgun (WGS) entry which is preliminary data.</text>
</comment>
<evidence type="ECO:0000313" key="2">
    <source>
        <dbReference type="Proteomes" id="UP000215305"/>
    </source>
</evidence>
<name>A0A397HVF2_ASPTH</name>
<dbReference type="Proteomes" id="UP000215305">
    <property type="component" value="Unassembled WGS sequence"/>
</dbReference>
<keyword evidence="2" id="KW-1185">Reference proteome</keyword>
<protein>
    <submittedName>
        <fullName evidence="1">Uncharacterized protein</fullName>
    </submittedName>
</protein>
<dbReference type="AlphaFoldDB" id="A0A397HVF2"/>
<organism evidence="1 2">
    <name type="scientific">Aspergillus thermomutatus</name>
    <name type="common">Neosartorya pseudofischeri</name>
    <dbReference type="NCBI Taxonomy" id="41047"/>
    <lineage>
        <taxon>Eukaryota</taxon>
        <taxon>Fungi</taxon>
        <taxon>Dikarya</taxon>
        <taxon>Ascomycota</taxon>
        <taxon>Pezizomycotina</taxon>
        <taxon>Eurotiomycetes</taxon>
        <taxon>Eurotiomycetidae</taxon>
        <taxon>Eurotiales</taxon>
        <taxon>Aspergillaceae</taxon>
        <taxon>Aspergillus</taxon>
        <taxon>Aspergillus subgen. Fumigati</taxon>
    </lineage>
</organism>
<dbReference type="OrthoDB" id="3437411at2759"/>
<proteinExistence type="predicted"/>
<gene>
    <name evidence="1" type="ORF">CDV56_108889</name>
</gene>
<dbReference type="GeneID" id="38130863"/>
<sequence length="348" mass="40654">MQREAEGAVFSPTGLFFKHFLDRANGRGHNLPFLQKLRTVRFLINSTAKYDPDEYQPFDLYGSLNLIRRLPAIESVRVDGIMEPIRSSIELPPRTANYSKIEIRHSSMDYPYLIHTIRSAKTLREFTYTIGGHGSNNDSIAMLNPDDLFRTLLEYWDSLEYLDLDVEAELSLKEIFDPNVGRLFFGDYRSWYGPAYFYEWEGELGERPEDNILLTERPPPTCCFLRRFTKLRSLSIGIHLLYYFARGIDNDRLSEEVFSLADRLPPNLESLRIYGYAKGMEPWVEGLPPHIFDDMLSQLVKEKDEKLPLLTHIAGIEELIDHAATLRRPVNPEDVWKREVDQWTEYEY</sequence>
<reference evidence="1" key="1">
    <citation type="submission" date="2018-08" db="EMBL/GenBank/DDBJ databases">
        <title>Draft genome sequence of azole-resistant Aspergillus thermomutatus (Neosartorya pseudofischeri) strain HMR AF 39, isolated from a human nasal aspirate.</title>
        <authorList>
            <person name="Parent-Michaud M."/>
            <person name="Dufresne P.J."/>
            <person name="Fournier E."/>
            <person name="Martineau C."/>
            <person name="Moreira S."/>
            <person name="Perkins V."/>
            <person name="De Repentigny L."/>
            <person name="Dufresne S.F."/>
        </authorList>
    </citation>
    <scope>NUCLEOTIDE SEQUENCE [LARGE SCALE GENOMIC DNA]</scope>
    <source>
        <strain evidence="1">HMR AF 39</strain>
    </source>
</reference>
<dbReference type="EMBL" id="NKHU02000014">
    <property type="protein sequence ID" value="RHZ65978.1"/>
    <property type="molecule type" value="Genomic_DNA"/>
</dbReference>
<accession>A0A397HVF2</accession>
<dbReference type="VEuPathDB" id="FungiDB:CDV56_108889"/>
<evidence type="ECO:0000313" key="1">
    <source>
        <dbReference type="EMBL" id="RHZ65978.1"/>
    </source>
</evidence>
<dbReference type="RefSeq" id="XP_026618078.1">
    <property type="nucleotide sequence ID" value="XM_026762508.1"/>
</dbReference>